<dbReference type="RefSeq" id="WP_141610379.1">
    <property type="nucleotide sequence ID" value="NZ_VIGC02000013.1"/>
</dbReference>
<dbReference type="InterPro" id="IPR011748">
    <property type="entry name" value="Unchr_phage_tail-like"/>
</dbReference>
<reference evidence="2 3" key="1">
    <citation type="submission" date="2019-06" db="EMBL/GenBank/DDBJ databases">
        <title>Genome sequence of Litorilinea aerophila BAA-2444.</title>
        <authorList>
            <person name="Maclea K.S."/>
            <person name="Maurais E.G."/>
            <person name="Iannazzi L.C."/>
        </authorList>
    </citation>
    <scope>NUCLEOTIDE SEQUENCE [LARGE SCALE GENOMIC DNA]</scope>
    <source>
        <strain evidence="2 3">ATCC BAA-2444</strain>
    </source>
</reference>
<evidence type="ECO:0000313" key="2">
    <source>
        <dbReference type="EMBL" id="TQE95560.1"/>
    </source>
</evidence>
<dbReference type="InterPro" id="IPR006521">
    <property type="entry name" value="Tail_protein_I"/>
</dbReference>
<evidence type="ECO:0000313" key="3">
    <source>
        <dbReference type="Proteomes" id="UP000317371"/>
    </source>
</evidence>
<sequence>MDANGLRFWMLANEDDWALPGAPPQLHYDRERRSLRLASQRLGDPLGAPPGDDAEVEALSRLEQVPATVDGFGTWAYWDPLAEAIQVAWAGPGVLTLFKPPLSGTPTDLAVGHDGVLYVAMAGRLLLYDLHRLWRPVTLAAPGFDAWRLAADPRGGVWVLDRTHRRLARAQGLPLPERPYAAYAAQVFRPCPENPNPPRLTVLTDLTWPDDETPVAIDCSPQGQVAVLSWRTGQEALVRLLAPGNAEPLGWYKAVRLLGMQHPYSMAWAAEGHIAVLWAGTPAEAPVYPVDALPVGEESPAVLPVGDFYPLQQHDGGPFFNGVTLPPHYPTREAGTLAPRPLHRLSLPAFAPQGEATGRLPLDSGSPQTIWHRLYLEAHFPARGGIQVFLAATDDPLPPADPAQWHEHRFGPLFADSHRDRLPQGAWVSWPSELPFHPGLIRCPRRPGRAGLFTVLIQRSGRRVRTLRGRYLHVRVALQGDGRTTPELWALRAYGSRFSYVEHYLPALYHEDTFSPEADESLAPGESSTPADFLERFLGNMEGILTPLEDRIAASYLLTDPRTAPEEALAWLGSWIGVTLDTAYGPDRQRALIARAPELYRRRGTLAGLALALEVATGGGVSGGEIVIVEDWRLRRTFATILGAELSGAQDPLLAGLTVSGNSYVGDTLFLGDAAVLEEPARQEFLALFRVDQLADEGERATVQAFFDRLAHRVTVLVHQDVTPQDLGLIRRIVALETPAHVEVKVLEASMSLLVGLASLVGADTYLGRAEDGRLPGGPRPGEGRQRLPRSVGTAGGLSLGRPASLDPRLQGGALPATPMGIRPPQAHVAPVPPTPAGTPFVLDASGSWAPAGRRIVRYIWRRVE</sequence>
<keyword evidence="3" id="KW-1185">Reference proteome</keyword>
<proteinExistence type="predicted"/>
<dbReference type="AlphaFoldDB" id="A0A540VFL5"/>
<organism evidence="2 3">
    <name type="scientific">Litorilinea aerophila</name>
    <dbReference type="NCBI Taxonomy" id="1204385"/>
    <lineage>
        <taxon>Bacteria</taxon>
        <taxon>Bacillati</taxon>
        <taxon>Chloroflexota</taxon>
        <taxon>Caldilineae</taxon>
        <taxon>Caldilineales</taxon>
        <taxon>Caldilineaceae</taxon>
        <taxon>Litorilinea</taxon>
    </lineage>
</organism>
<protein>
    <submittedName>
        <fullName evidence="2">Phage tail protein</fullName>
    </submittedName>
</protein>
<dbReference type="Pfam" id="PF09684">
    <property type="entry name" value="Tail_P2_I"/>
    <property type="match status" value="1"/>
</dbReference>
<dbReference type="InParanoid" id="A0A540VFL5"/>
<dbReference type="Proteomes" id="UP000317371">
    <property type="component" value="Unassembled WGS sequence"/>
</dbReference>
<dbReference type="OrthoDB" id="370073at2"/>
<dbReference type="EMBL" id="VIGC01000013">
    <property type="protein sequence ID" value="TQE95560.1"/>
    <property type="molecule type" value="Genomic_DNA"/>
</dbReference>
<comment type="caution">
    <text evidence="2">The sequence shown here is derived from an EMBL/GenBank/DDBJ whole genome shotgun (WGS) entry which is preliminary data.</text>
</comment>
<accession>A0A540VFL5</accession>
<feature type="region of interest" description="Disordered" evidence="1">
    <location>
        <begin position="769"/>
        <end position="817"/>
    </location>
</feature>
<evidence type="ECO:0000256" key="1">
    <source>
        <dbReference type="SAM" id="MobiDB-lite"/>
    </source>
</evidence>
<dbReference type="NCBIfam" id="TIGR02242">
    <property type="entry name" value="tail_TIGR02242"/>
    <property type="match status" value="1"/>
</dbReference>
<dbReference type="SUPFAM" id="SSF101898">
    <property type="entry name" value="NHL repeat"/>
    <property type="match status" value="1"/>
</dbReference>
<name>A0A540VFL5_9CHLR</name>
<gene>
    <name evidence="2" type="ORF">FKZ61_12030</name>
</gene>